<keyword evidence="3" id="KW-1185">Reference proteome</keyword>
<dbReference type="AlphaFoldDB" id="A0A2H3CP83"/>
<dbReference type="STRING" id="1076256.A0A2H3CP83"/>
<sequence length="148" mass="16285">MDICAPAPSTPPSSSQWNTTTVSLSTKDPQAQWGQSTNELGRVDFHGQAGSSDHINEQDSRIHGYYEPSSSSPPTQGPSSPGYMPSYRRDGYPHMSRSPLVVHSGSSNGTVQVDDRMRAIWDDVPRTLELGDWDSYLSNLNESSWPTQ</sequence>
<dbReference type="Proteomes" id="UP000218334">
    <property type="component" value="Unassembled WGS sequence"/>
</dbReference>
<evidence type="ECO:0000313" key="3">
    <source>
        <dbReference type="Proteomes" id="UP000218334"/>
    </source>
</evidence>
<accession>A0A2H3CP83</accession>
<proteinExistence type="predicted"/>
<name>A0A2H3CP83_9AGAR</name>
<feature type="compositionally biased region" description="Basic and acidic residues" evidence="1">
    <location>
        <begin position="54"/>
        <end position="64"/>
    </location>
</feature>
<gene>
    <name evidence="2" type="ORF">ARMSODRAFT_46517</name>
</gene>
<reference evidence="3" key="1">
    <citation type="journal article" date="2017" name="Nat. Ecol. Evol.">
        <title>Genome expansion and lineage-specific genetic innovations in the forest pathogenic fungi Armillaria.</title>
        <authorList>
            <person name="Sipos G."/>
            <person name="Prasanna A.N."/>
            <person name="Walter M.C."/>
            <person name="O'Connor E."/>
            <person name="Balint B."/>
            <person name="Krizsan K."/>
            <person name="Kiss B."/>
            <person name="Hess J."/>
            <person name="Varga T."/>
            <person name="Slot J."/>
            <person name="Riley R."/>
            <person name="Boka B."/>
            <person name="Rigling D."/>
            <person name="Barry K."/>
            <person name="Lee J."/>
            <person name="Mihaltcheva S."/>
            <person name="LaButti K."/>
            <person name="Lipzen A."/>
            <person name="Waldron R."/>
            <person name="Moloney N.M."/>
            <person name="Sperisen C."/>
            <person name="Kredics L."/>
            <person name="Vagvoelgyi C."/>
            <person name="Patrignani A."/>
            <person name="Fitzpatrick D."/>
            <person name="Nagy I."/>
            <person name="Doyle S."/>
            <person name="Anderson J.B."/>
            <person name="Grigoriev I.V."/>
            <person name="Gueldener U."/>
            <person name="Muensterkoetter M."/>
            <person name="Nagy L.G."/>
        </authorList>
    </citation>
    <scope>NUCLEOTIDE SEQUENCE [LARGE SCALE GENOMIC DNA]</scope>
    <source>
        <strain evidence="3">28-4</strain>
    </source>
</reference>
<dbReference type="EMBL" id="KZ293415">
    <property type="protein sequence ID" value="PBK78577.1"/>
    <property type="molecule type" value="Genomic_DNA"/>
</dbReference>
<evidence type="ECO:0000313" key="2">
    <source>
        <dbReference type="EMBL" id="PBK78577.1"/>
    </source>
</evidence>
<evidence type="ECO:0000256" key="1">
    <source>
        <dbReference type="SAM" id="MobiDB-lite"/>
    </source>
</evidence>
<protein>
    <submittedName>
        <fullName evidence="2">Uncharacterized protein</fullName>
    </submittedName>
</protein>
<feature type="compositionally biased region" description="Polar residues" evidence="1">
    <location>
        <begin position="16"/>
        <end position="39"/>
    </location>
</feature>
<feature type="region of interest" description="Disordered" evidence="1">
    <location>
        <begin position="1"/>
        <end position="115"/>
    </location>
</feature>
<organism evidence="2 3">
    <name type="scientific">Armillaria solidipes</name>
    <dbReference type="NCBI Taxonomy" id="1076256"/>
    <lineage>
        <taxon>Eukaryota</taxon>
        <taxon>Fungi</taxon>
        <taxon>Dikarya</taxon>
        <taxon>Basidiomycota</taxon>
        <taxon>Agaricomycotina</taxon>
        <taxon>Agaricomycetes</taxon>
        <taxon>Agaricomycetidae</taxon>
        <taxon>Agaricales</taxon>
        <taxon>Marasmiineae</taxon>
        <taxon>Physalacriaceae</taxon>
        <taxon>Armillaria</taxon>
    </lineage>
</organism>
<feature type="compositionally biased region" description="Low complexity" evidence="1">
    <location>
        <begin position="68"/>
        <end position="81"/>
    </location>
</feature>